<protein>
    <submittedName>
        <fullName evidence="4">Uncharacterized protein LOC104726890</fullName>
    </submittedName>
</protein>
<dbReference type="Proteomes" id="UP000694864">
    <property type="component" value="Chromosome 11"/>
</dbReference>
<dbReference type="RefSeq" id="XP_019088369.1">
    <property type="nucleotide sequence ID" value="XM_019232824.1"/>
</dbReference>
<feature type="chain" id="PRO_5045630492" evidence="2">
    <location>
        <begin position="26"/>
        <end position="422"/>
    </location>
</feature>
<reference evidence="4" key="2">
    <citation type="submission" date="2025-08" db="UniProtKB">
        <authorList>
            <consortium name="RefSeq"/>
        </authorList>
    </citation>
    <scope>IDENTIFICATION</scope>
    <source>
        <tissue evidence="4">Leaf</tissue>
    </source>
</reference>
<keyword evidence="1" id="KW-1133">Transmembrane helix</keyword>
<evidence type="ECO:0000256" key="2">
    <source>
        <dbReference type="SAM" id="SignalP"/>
    </source>
</evidence>
<proteinExistence type="predicted"/>
<dbReference type="GeneID" id="104726890"/>
<evidence type="ECO:0000313" key="3">
    <source>
        <dbReference type="Proteomes" id="UP000694864"/>
    </source>
</evidence>
<keyword evidence="2" id="KW-0732">Signal</keyword>
<keyword evidence="1" id="KW-0812">Transmembrane</keyword>
<gene>
    <name evidence="4" type="primary">LOC104726890</name>
</gene>
<feature type="signal peptide" evidence="2">
    <location>
        <begin position="1"/>
        <end position="25"/>
    </location>
</feature>
<accession>A0ABM1QNN1</accession>
<evidence type="ECO:0000256" key="1">
    <source>
        <dbReference type="SAM" id="Phobius"/>
    </source>
</evidence>
<organism evidence="3 4">
    <name type="scientific">Camelina sativa</name>
    <name type="common">False flax</name>
    <name type="synonym">Myagrum sativum</name>
    <dbReference type="NCBI Taxonomy" id="90675"/>
    <lineage>
        <taxon>Eukaryota</taxon>
        <taxon>Viridiplantae</taxon>
        <taxon>Streptophyta</taxon>
        <taxon>Embryophyta</taxon>
        <taxon>Tracheophyta</taxon>
        <taxon>Spermatophyta</taxon>
        <taxon>Magnoliopsida</taxon>
        <taxon>eudicotyledons</taxon>
        <taxon>Gunneridae</taxon>
        <taxon>Pentapetalae</taxon>
        <taxon>rosids</taxon>
        <taxon>malvids</taxon>
        <taxon>Brassicales</taxon>
        <taxon>Brassicaceae</taxon>
        <taxon>Camelineae</taxon>
        <taxon>Camelina</taxon>
    </lineage>
</organism>
<sequence length="422" mass="48044">MQLHVLSMLFLSVITLLPLATKAEADLTSLVSCCYLRAPRSPLVMTDSSFRLSSLPLSRLFSSSANSPSISGNPSEETILVCLSTSLVDDSYTSKQHRHLILLRSSVELQRRRSSFTLFLRLNRVVNPSGLTHDKSLIFHLMDLGPINIKCSQSSPCISNQESFSGEVMSGFVLVFIALALQCLSMCERISSFSEVIICSNGNSSFSSFYERHFTINSSYTERSFASSSRCCWLSCFSSSSIPLTTQFRLDPRFMLSTWFRYFYLVWQGSFYLDLFSGTRLLGIRSQPTCCLPFQGAEDSLSLVRVRFLKTRRNLCIPVWQIVILRPMIRSWSASCHFMWPISLVDLTIYLVLISLYRSLSIYRSFCYLYPSCLQTCYLFCFNLILVLCICVSNTLWLSFLLYKLVGCIMLLLEWSTKNVVT</sequence>
<feature type="transmembrane region" description="Helical" evidence="1">
    <location>
        <begin position="378"/>
        <end position="403"/>
    </location>
</feature>
<keyword evidence="1" id="KW-0472">Membrane</keyword>
<feature type="transmembrane region" description="Helical" evidence="1">
    <location>
        <begin position="338"/>
        <end position="357"/>
    </location>
</feature>
<keyword evidence="3" id="KW-1185">Reference proteome</keyword>
<name>A0ABM1QNN1_CAMSA</name>
<reference evidence="3" key="1">
    <citation type="journal article" date="2014" name="Nat. Commun.">
        <title>The emerging biofuel crop Camelina sativa retains a highly undifferentiated hexaploid genome structure.</title>
        <authorList>
            <person name="Kagale S."/>
            <person name="Koh C."/>
            <person name="Nixon J."/>
            <person name="Bollina V."/>
            <person name="Clarke W.E."/>
            <person name="Tuteja R."/>
            <person name="Spillane C."/>
            <person name="Robinson S.J."/>
            <person name="Links M.G."/>
            <person name="Clarke C."/>
            <person name="Higgins E.E."/>
            <person name="Huebert T."/>
            <person name="Sharpe A.G."/>
            <person name="Parkin I.A."/>
        </authorList>
    </citation>
    <scope>NUCLEOTIDE SEQUENCE [LARGE SCALE GENOMIC DNA]</scope>
    <source>
        <strain evidence="3">cv. DH55</strain>
    </source>
</reference>
<evidence type="ECO:0000313" key="4">
    <source>
        <dbReference type="RefSeq" id="XP_019088369.1"/>
    </source>
</evidence>